<evidence type="ECO:0008006" key="3">
    <source>
        <dbReference type="Google" id="ProtNLM"/>
    </source>
</evidence>
<reference evidence="2" key="1">
    <citation type="submission" date="2019-02" db="EMBL/GenBank/DDBJ databases">
        <authorList>
            <person name="Gruber-Vodicka R. H."/>
            <person name="Seah K. B. B."/>
        </authorList>
    </citation>
    <scope>NUCLEOTIDE SEQUENCE</scope>
    <source>
        <strain evidence="2">BECK_BY7</strain>
    </source>
</reference>
<keyword evidence="1" id="KW-0472">Membrane</keyword>
<keyword evidence="1" id="KW-1133">Transmembrane helix</keyword>
<evidence type="ECO:0000313" key="2">
    <source>
        <dbReference type="EMBL" id="VFK16292.1"/>
    </source>
</evidence>
<evidence type="ECO:0000256" key="1">
    <source>
        <dbReference type="SAM" id="Phobius"/>
    </source>
</evidence>
<sequence>MTSIPIDTHGFVETLRKAGVPEQQAIAHKDAICNASFATGPDLREVEQRIHTEMARGRAEIIRWVVGAALAQTVLLIALFEMLSKSV</sequence>
<gene>
    <name evidence="2" type="ORF">BECKLFY1418C_GA0070996_102234</name>
</gene>
<dbReference type="EMBL" id="CAADFN010000022">
    <property type="protein sequence ID" value="VFK16292.1"/>
    <property type="molecule type" value="Genomic_DNA"/>
</dbReference>
<name>A0A450WH26_9GAMM</name>
<accession>A0A450WH26</accession>
<feature type="transmembrane region" description="Helical" evidence="1">
    <location>
        <begin position="61"/>
        <end position="80"/>
    </location>
</feature>
<proteinExistence type="predicted"/>
<protein>
    <recommendedName>
        <fullName evidence="3">DUF1640 domain-containing protein</fullName>
    </recommendedName>
</protein>
<organism evidence="2">
    <name type="scientific">Candidatus Kentrum sp. LFY</name>
    <dbReference type="NCBI Taxonomy" id="2126342"/>
    <lineage>
        <taxon>Bacteria</taxon>
        <taxon>Pseudomonadati</taxon>
        <taxon>Pseudomonadota</taxon>
        <taxon>Gammaproteobacteria</taxon>
        <taxon>Candidatus Kentrum</taxon>
    </lineage>
</organism>
<dbReference type="AlphaFoldDB" id="A0A450WH26"/>
<keyword evidence="1" id="KW-0812">Transmembrane</keyword>